<evidence type="ECO:0000256" key="1">
    <source>
        <dbReference type="SAM" id="SignalP"/>
    </source>
</evidence>
<feature type="domain" description="Protein-arginine deiminase C-terminal" evidence="2">
    <location>
        <begin position="239"/>
        <end position="657"/>
    </location>
</feature>
<evidence type="ECO:0000313" key="3">
    <source>
        <dbReference type="EMBL" id="MFI9103045.1"/>
    </source>
</evidence>
<dbReference type="InterPro" id="IPR013530">
    <property type="entry name" value="PAD_C"/>
</dbReference>
<comment type="caution">
    <text evidence="3">The sequence shown here is derived from an EMBL/GenBank/DDBJ whole genome shotgun (WGS) entry which is preliminary data.</text>
</comment>
<reference evidence="3 4" key="1">
    <citation type="submission" date="2024-10" db="EMBL/GenBank/DDBJ databases">
        <title>The Natural Products Discovery Center: Release of the First 8490 Sequenced Strains for Exploring Actinobacteria Biosynthetic Diversity.</title>
        <authorList>
            <person name="Kalkreuter E."/>
            <person name="Kautsar S.A."/>
            <person name="Yang D."/>
            <person name="Bader C.D."/>
            <person name="Teijaro C.N."/>
            <person name="Fluegel L."/>
            <person name="Davis C.M."/>
            <person name="Simpson J.R."/>
            <person name="Lauterbach L."/>
            <person name="Steele A.D."/>
            <person name="Gui C."/>
            <person name="Meng S."/>
            <person name="Li G."/>
            <person name="Viehrig K."/>
            <person name="Ye F."/>
            <person name="Su P."/>
            <person name="Kiefer A.F."/>
            <person name="Nichols A."/>
            <person name="Cepeda A.J."/>
            <person name="Yan W."/>
            <person name="Fan B."/>
            <person name="Jiang Y."/>
            <person name="Adhikari A."/>
            <person name="Zheng C.-J."/>
            <person name="Schuster L."/>
            <person name="Cowan T.M."/>
            <person name="Smanski M.J."/>
            <person name="Chevrette M.G."/>
            <person name="De Carvalho L.P.S."/>
            <person name="Shen B."/>
        </authorList>
    </citation>
    <scope>NUCLEOTIDE SEQUENCE [LARGE SCALE GENOMIC DNA]</scope>
    <source>
        <strain evidence="3 4">NPDC053399</strain>
    </source>
</reference>
<keyword evidence="4" id="KW-1185">Reference proteome</keyword>
<dbReference type="Gene3D" id="3.75.10.10">
    <property type="entry name" value="L-arginine/glycine Amidinotransferase, Chain A"/>
    <property type="match status" value="1"/>
</dbReference>
<protein>
    <submittedName>
        <fullName evidence="3">Protein-arginine deiminase family protein</fullName>
    </submittedName>
</protein>
<dbReference type="PANTHER" id="PTHR10837:SF8">
    <property type="entry name" value="PROTEIN-ARGININE DEIMINASE"/>
    <property type="match status" value="1"/>
</dbReference>
<proteinExistence type="predicted"/>
<dbReference type="Pfam" id="PF03068">
    <property type="entry name" value="PAD"/>
    <property type="match status" value="1"/>
</dbReference>
<evidence type="ECO:0000259" key="2">
    <source>
        <dbReference type="Pfam" id="PF03068"/>
    </source>
</evidence>
<keyword evidence="1" id="KW-0732">Signal</keyword>
<sequence length="661" mass="70979">MRFRTRELFLAGALTVSTVGLAVPASATTPVADLRADTATTPGQPALFLANIDDDAGVCKARSKELLVAAAGREQADNESFRVQEAALREEAKDPAKKEEAERKYAALRRAHRMAQYQADRDMAACNDAADTVVNGAQDEADLARLHTAPWAAAPASATGRVTVPGAGADHVRLFIKRPKSAAPRGWEVVGPGTKLTAAELRAGVELGIEGRDVVRDSAVWAGRVTVRLDVTANGVTSSRTIALQQAPVLTQLNTQRLQEALASDDQDPETGKPFTDALAAAVKANGVDTPLRRVDTGGDQWMQDLFEPGYASIPGPGGKPHGMRVLIPSVNENRHAASRVVFTDFAGPDVAAVHIAHVPTPDEDSTYDSMGNLETVPAYRGYPAGRIVIGGDPADGRKGPAAEMLTFLRSQNMQKPLSLDTSWLSVGHIDEFVQFLPAPGSRLGWRAIVADPRSGMKVLQDAKKAGHGGQIMHGGLPALDWRYTDHVDQRSIDEFLADPQFVHVNDRSAQKIDANVAVLKREVGLTDADIVRVPALFTARTMDYLMLQSEIKGMKPGPDRDAAEARLRAMDQAVALIPGTVNGLVLNNGEYVAPKPFGPLIGGKDVFTEAIDEAFATTGYTVRYVDDLLSTHVSEGEIHCATNTLRAVFGTDQRWWRHSA</sequence>
<organism evidence="3 4">
    <name type="scientific">Streptomyces fildesensis</name>
    <dbReference type="NCBI Taxonomy" id="375757"/>
    <lineage>
        <taxon>Bacteria</taxon>
        <taxon>Bacillati</taxon>
        <taxon>Actinomycetota</taxon>
        <taxon>Actinomycetes</taxon>
        <taxon>Kitasatosporales</taxon>
        <taxon>Streptomycetaceae</taxon>
        <taxon>Streptomyces</taxon>
    </lineage>
</organism>
<dbReference type="RefSeq" id="WP_399651481.1">
    <property type="nucleotide sequence ID" value="NZ_JBITYG010000006.1"/>
</dbReference>
<gene>
    <name evidence="3" type="ORF">ACIGXA_21230</name>
</gene>
<evidence type="ECO:0000313" key="4">
    <source>
        <dbReference type="Proteomes" id="UP001614394"/>
    </source>
</evidence>
<accession>A0ABW8C9C9</accession>
<name>A0ABW8C9C9_9ACTN</name>
<dbReference type="InterPro" id="IPR004303">
    <property type="entry name" value="PAD"/>
</dbReference>
<dbReference type="PANTHER" id="PTHR10837">
    <property type="entry name" value="PEPTIDYLARGININE DEIMINASE"/>
    <property type="match status" value="1"/>
</dbReference>
<dbReference type="SUPFAM" id="SSF55909">
    <property type="entry name" value="Pentein"/>
    <property type="match status" value="1"/>
</dbReference>
<dbReference type="Proteomes" id="UP001614394">
    <property type="component" value="Unassembled WGS sequence"/>
</dbReference>
<feature type="signal peptide" evidence="1">
    <location>
        <begin position="1"/>
        <end position="22"/>
    </location>
</feature>
<dbReference type="EMBL" id="JBITYG010000006">
    <property type="protein sequence ID" value="MFI9103045.1"/>
    <property type="molecule type" value="Genomic_DNA"/>
</dbReference>
<feature type="chain" id="PRO_5046245226" evidence="1">
    <location>
        <begin position="23"/>
        <end position="661"/>
    </location>
</feature>